<proteinExistence type="predicted"/>
<reference evidence="1" key="1">
    <citation type="submission" date="2023-09" db="EMBL/GenBank/DDBJ databases">
        <title>Flavobacterium sp. 20NA77.7 isolated from freshwater.</title>
        <authorList>
            <person name="Le V."/>
            <person name="Ko S.-R."/>
            <person name="Ahn C.-Y."/>
            <person name="Oh H.-M."/>
        </authorList>
    </citation>
    <scope>NUCLEOTIDE SEQUENCE</scope>
    <source>
        <strain evidence="1">20NA77.7</strain>
    </source>
</reference>
<accession>A0ABY9RBY4</accession>
<dbReference type="EMBL" id="CP133721">
    <property type="protein sequence ID" value="WMW78770.1"/>
    <property type="molecule type" value="Genomic_DNA"/>
</dbReference>
<keyword evidence="2" id="KW-1185">Reference proteome</keyword>
<dbReference type="RefSeq" id="WP_309533062.1">
    <property type="nucleotide sequence ID" value="NZ_CP133721.1"/>
</dbReference>
<evidence type="ECO:0000313" key="2">
    <source>
        <dbReference type="Proteomes" id="UP001180481"/>
    </source>
</evidence>
<evidence type="ECO:0000313" key="1">
    <source>
        <dbReference type="EMBL" id="WMW78770.1"/>
    </source>
</evidence>
<gene>
    <name evidence="1" type="ORF">RF683_04825</name>
</gene>
<protein>
    <submittedName>
        <fullName evidence="1">Uncharacterized protein</fullName>
    </submittedName>
</protein>
<organism evidence="1 2">
    <name type="scientific">Flavobacterium nakdongensis</name>
    <dbReference type="NCBI Taxonomy" id="3073563"/>
    <lineage>
        <taxon>Bacteria</taxon>
        <taxon>Pseudomonadati</taxon>
        <taxon>Bacteroidota</taxon>
        <taxon>Flavobacteriia</taxon>
        <taxon>Flavobacteriales</taxon>
        <taxon>Flavobacteriaceae</taxon>
        <taxon>Flavobacterium</taxon>
    </lineage>
</organism>
<dbReference type="Proteomes" id="UP001180481">
    <property type="component" value="Chromosome"/>
</dbReference>
<sequence>MYKELKKFKSTNHFNYTTDDQLDQVCNAPELGAGIFLVFDVKGEEKTLLMVGSTGTVQNNGDLKAKNGGLFDKIVNGSQFKKSARKFSWPTQMKKEEITALEVHWFETFNVKNKSIPTFVEAQILQLFFEENNCLPKWNVAF</sequence>
<name>A0ABY9RBY4_9FLAO</name>